<organism evidence="1 2">
    <name type="scientific">Paraburkholderia unamae</name>
    <dbReference type="NCBI Taxonomy" id="219649"/>
    <lineage>
        <taxon>Bacteria</taxon>
        <taxon>Pseudomonadati</taxon>
        <taxon>Pseudomonadota</taxon>
        <taxon>Betaproteobacteria</taxon>
        <taxon>Burkholderiales</taxon>
        <taxon>Burkholderiaceae</taxon>
        <taxon>Paraburkholderia</taxon>
    </lineage>
</organism>
<comment type="caution">
    <text evidence="1">The sequence shown here is derived from an EMBL/GenBank/DDBJ whole genome shotgun (WGS) entry which is preliminary data.</text>
</comment>
<reference evidence="1" key="1">
    <citation type="submission" date="2024-01" db="EMBL/GenBank/DDBJ databases">
        <title>The diversity of rhizobia nodulating Mimosa spp. in eleven states of Brazil covering several biomes is determined by host plant, location, and edaphic factors.</title>
        <authorList>
            <person name="Rouws L."/>
            <person name="Barauna A."/>
            <person name="Beukes C."/>
            <person name="De Faria S.M."/>
            <person name="Gross E."/>
            <person name="Dos Reis Junior F.B."/>
            <person name="Simon M."/>
            <person name="Maluk M."/>
            <person name="Odee D.W."/>
            <person name="Kenicer G."/>
            <person name="Young J.P.W."/>
            <person name="Reis V.M."/>
            <person name="Zilli J."/>
            <person name="James E.K."/>
        </authorList>
    </citation>
    <scope>NUCLEOTIDE SEQUENCE</scope>
    <source>
        <strain evidence="1">JPY452</strain>
    </source>
</reference>
<accession>A0ACC6RXC1</accession>
<name>A0ACC6RXC1_9BURK</name>
<gene>
    <name evidence="1" type="ORF">VSR83_41150</name>
</gene>
<dbReference type="EMBL" id="JAYMRU010000073">
    <property type="protein sequence ID" value="MEM5406311.1"/>
    <property type="molecule type" value="Genomic_DNA"/>
</dbReference>
<keyword evidence="2" id="KW-1185">Reference proteome</keyword>
<protein>
    <submittedName>
        <fullName evidence="1">Uncharacterized protein</fullName>
    </submittedName>
</protein>
<evidence type="ECO:0000313" key="2">
    <source>
        <dbReference type="Proteomes" id="UP001392318"/>
    </source>
</evidence>
<dbReference type="Proteomes" id="UP001392318">
    <property type="component" value="Unassembled WGS sequence"/>
</dbReference>
<sequence>MSIAQSRLSYTDLVCDIEGVVTARGAEPGEVVPSGCIIVQIAPKARWMRCSTCPPRSRPSRLKFKDGLIGCLEVLVSEKRPALRRVCARQPAGLAL</sequence>
<evidence type="ECO:0000313" key="1">
    <source>
        <dbReference type="EMBL" id="MEM5406311.1"/>
    </source>
</evidence>
<proteinExistence type="predicted"/>